<feature type="non-terminal residue" evidence="2">
    <location>
        <position position="197"/>
    </location>
</feature>
<protein>
    <submittedName>
        <fullName evidence="2">Uncharacterized protein</fullName>
    </submittedName>
</protein>
<evidence type="ECO:0000313" key="1">
    <source>
        <dbReference type="EMBL" id="KKM94317.1"/>
    </source>
</evidence>
<proteinExistence type="predicted"/>
<accession>A0A0F9PRZ1</accession>
<dbReference type="EMBL" id="LAZR01006156">
    <property type="protein sequence ID" value="KKM94317.1"/>
    <property type="molecule type" value="Genomic_DNA"/>
</dbReference>
<dbReference type="EMBL" id="LAZR01004991">
    <property type="protein sequence ID" value="KKN03831.1"/>
    <property type="molecule type" value="Genomic_DNA"/>
</dbReference>
<sequence length="197" mass="23013">MEFKEAQHLLTQAQRVAELYGITRTAQKISSEHDNYLEKLSEWKGLKERDAPISERLKLASVEGALERLQRKSPLEQPELVEEEPIVLLIIDKSGISYFNYPFKEDWDFEWLFSSFMSAFNTFCDEIFSKSIDRIRIGENIILINPVEPFLTCYVIKGQSYPALQKLTRFTEVIRENPEIWQALNKSVNTSEMLELD</sequence>
<evidence type="ECO:0000313" key="2">
    <source>
        <dbReference type="EMBL" id="KKN03831.1"/>
    </source>
</evidence>
<dbReference type="AlphaFoldDB" id="A0A0F9PRZ1"/>
<reference evidence="2" key="1">
    <citation type="journal article" date="2015" name="Nature">
        <title>Complex archaea that bridge the gap between prokaryotes and eukaryotes.</title>
        <authorList>
            <person name="Spang A."/>
            <person name="Saw J.H."/>
            <person name="Jorgensen S.L."/>
            <person name="Zaremba-Niedzwiedzka K."/>
            <person name="Martijn J."/>
            <person name="Lind A.E."/>
            <person name="van Eijk R."/>
            <person name="Schleper C."/>
            <person name="Guy L."/>
            <person name="Ettema T.J."/>
        </authorList>
    </citation>
    <scope>NUCLEOTIDE SEQUENCE</scope>
</reference>
<organism evidence="2">
    <name type="scientific">marine sediment metagenome</name>
    <dbReference type="NCBI Taxonomy" id="412755"/>
    <lineage>
        <taxon>unclassified sequences</taxon>
        <taxon>metagenomes</taxon>
        <taxon>ecological metagenomes</taxon>
    </lineage>
</organism>
<name>A0A0F9PRZ1_9ZZZZ</name>
<gene>
    <name evidence="2" type="ORF">LCGC14_1103710</name>
    <name evidence="1" type="ORF">LCGC14_1199600</name>
</gene>
<comment type="caution">
    <text evidence="2">The sequence shown here is derived from an EMBL/GenBank/DDBJ whole genome shotgun (WGS) entry which is preliminary data.</text>
</comment>